<dbReference type="Proteomes" id="UP000254330">
    <property type="component" value="Unassembled WGS sequence"/>
</dbReference>
<organism evidence="2 4">
    <name type="scientific">Kurthia zopfii</name>
    <dbReference type="NCBI Taxonomy" id="1650"/>
    <lineage>
        <taxon>Bacteria</taxon>
        <taxon>Bacillati</taxon>
        <taxon>Bacillota</taxon>
        <taxon>Bacilli</taxon>
        <taxon>Bacillales</taxon>
        <taxon>Caryophanaceae</taxon>
        <taxon>Kurthia</taxon>
    </lineage>
</organism>
<dbReference type="EMBL" id="SNZG01000005">
    <property type="protein sequence ID" value="TDR41796.1"/>
    <property type="molecule type" value="Genomic_DNA"/>
</dbReference>
<name>A0A2U3AE09_9BACL</name>
<feature type="region of interest" description="Disordered" evidence="1">
    <location>
        <begin position="49"/>
        <end position="104"/>
    </location>
</feature>
<dbReference type="OrthoDB" id="2476294at2"/>
<dbReference type="Proteomes" id="UP000294641">
    <property type="component" value="Unassembled WGS sequence"/>
</dbReference>
<evidence type="ECO:0000313" key="4">
    <source>
        <dbReference type="Proteomes" id="UP000254330"/>
    </source>
</evidence>
<sequence length="104" mass="11808">MSLKSIELQIAIPKTFDAGKQVEQAQQNVHGNQAMANDALNKQLEKNNTLLLHSEETRNLRREDPRSNDQQSQNQSEESSNLNEEETKVKTVHPFKGNLFDFSG</sequence>
<accession>A0A2U3AE09</accession>
<evidence type="ECO:0008006" key="6">
    <source>
        <dbReference type="Google" id="ProtNLM"/>
    </source>
</evidence>
<dbReference type="AlphaFoldDB" id="A0A2U3AE09"/>
<protein>
    <recommendedName>
        <fullName evidence="6">RNA polymerase subunit sigma</fullName>
    </recommendedName>
</protein>
<keyword evidence="5" id="KW-1185">Reference proteome</keyword>
<dbReference type="EMBL" id="UGNP01000001">
    <property type="protein sequence ID" value="STX09107.1"/>
    <property type="molecule type" value="Genomic_DNA"/>
</dbReference>
<feature type="compositionally biased region" description="Low complexity" evidence="1">
    <location>
        <begin position="68"/>
        <end position="82"/>
    </location>
</feature>
<reference evidence="2 4" key="1">
    <citation type="submission" date="2018-06" db="EMBL/GenBank/DDBJ databases">
        <authorList>
            <consortium name="Pathogen Informatics"/>
            <person name="Doyle S."/>
        </authorList>
    </citation>
    <scope>NUCLEOTIDE SEQUENCE [LARGE SCALE GENOMIC DNA]</scope>
    <source>
        <strain evidence="2 4">NCTC10597</strain>
    </source>
</reference>
<evidence type="ECO:0000256" key="1">
    <source>
        <dbReference type="SAM" id="MobiDB-lite"/>
    </source>
</evidence>
<evidence type="ECO:0000313" key="2">
    <source>
        <dbReference type="EMBL" id="STX09107.1"/>
    </source>
</evidence>
<gene>
    <name evidence="3" type="ORF">DFR61_10535</name>
    <name evidence="2" type="ORF">NCTC10597_00777</name>
</gene>
<comment type="caution">
    <text evidence="2">The sequence shown here is derived from an EMBL/GenBank/DDBJ whole genome shotgun (WGS) entry which is preliminary data.</text>
</comment>
<evidence type="ECO:0000313" key="5">
    <source>
        <dbReference type="Proteomes" id="UP000294641"/>
    </source>
</evidence>
<proteinExistence type="predicted"/>
<evidence type="ECO:0000313" key="3">
    <source>
        <dbReference type="EMBL" id="TDR41796.1"/>
    </source>
</evidence>
<dbReference type="RefSeq" id="WP_109349242.1">
    <property type="nucleotide sequence ID" value="NZ_BJUE01000018.1"/>
</dbReference>
<feature type="compositionally biased region" description="Basic and acidic residues" evidence="1">
    <location>
        <begin position="53"/>
        <end position="67"/>
    </location>
</feature>
<reference evidence="3 5" key="2">
    <citation type="submission" date="2019-03" db="EMBL/GenBank/DDBJ databases">
        <title>Genomic Encyclopedia of Type Strains, Phase IV (KMG-IV): sequencing the most valuable type-strain genomes for metagenomic binning, comparative biology and taxonomic classification.</title>
        <authorList>
            <person name="Goeker M."/>
        </authorList>
    </citation>
    <scope>NUCLEOTIDE SEQUENCE [LARGE SCALE GENOMIC DNA]</scope>
    <source>
        <strain evidence="3 5">DSM 20580</strain>
    </source>
</reference>